<dbReference type="GO" id="GO:0016783">
    <property type="term" value="F:sulfurtransferase activity"/>
    <property type="evidence" value="ECO:0007669"/>
    <property type="project" value="TreeGrafter"/>
</dbReference>
<keyword evidence="5" id="KW-1185">Reference proteome</keyword>
<reference evidence="4 5" key="1">
    <citation type="submission" date="2021-03" db="EMBL/GenBank/DDBJ databases">
        <title>Leishmania (Mundinia) martiniquensis Genome sequencing and assembly.</title>
        <authorList>
            <person name="Almutairi H."/>
            <person name="Gatherer D."/>
        </authorList>
    </citation>
    <scope>NUCLEOTIDE SEQUENCE [LARGE SCALE GENOMIC DNA]</scope>
    <source>
        <strain evidence="4">LSCM1</strain>
    </source>
</reference>
<dbReference type="OrthoDB" id="25129at2759"/>
<organism evidence="4 5">
    <name type="scientific">Leishmania martiniquensis</name>
    <dbReference type="NCBI Taxonomy" id="1580590"/>
    <lineage>
        <taxon>Eukaryota</taxon>
        <taxon>Discoba</taxon>
        <taxon>Euglenozoa</taxon>
        <taxon>Kinetoplastea</taxon>
        <taxon>Metakinetoplastina</taxon>
        <taxon>Trypanosomatida</taxon>
        <taxon>Trypanosomatidae</taxon>
        <taxon>Leishmaniinae</taxon>
        <taxon>Leishmania</taxon>
    </lineage>
</organism>
<feature type="region of interest" description="Disordered" evidence="3">
    <location>
        <begin position="184"/>
        <end position="258"/>
    </location>
</feature>
<dbReference type="InterPro" id="IPR019407">
    <property type="entry name" value="CTU2"/>
</dbReference>
<dbReference type="GO" id="GO:0002143">
    <property type="term" value="P:tRNA wobble position uridine thiolation"/>
    <property type="evidence" value="ECO:0007669"/>
    <property type="project" value="TreeGrafter"/>
</dbReference>
<dbReference type="GeneID" id="92515840"/>
<dbReference type="GO" id="GO:0000049">
    <property type="term" value="F:tRNA binding"/>
    <property type="evidence" value="ECO:0007669"/>
    <property type="project" value="InterPro"/>
</dbReference>
<dbReference type="AlphaFoldDB" id="A0A836KQQ9"/>
<dbReference type="Proteomes" id="UP000673552">
    <property type="component" value="Chromosome 13"/>
</dbReference>
<dbReference type="Gene3D" id="3.40.50.620">
    <property type="entry name" value="HUPs"/>
    <property type="match status" value="1"/>
</dbReference>
<sequence>MHQCFKCRQAIGTIASRDGPAKLYCPDCFLAYCAGAVRENAFRHCRVPSDVPLAVAVSGGPNSMMLLHELGQLRYTARDHLRRQPLAQQRWACAQGRQSDGASASSSSAASASSVSNLILLPFHLCEDELVLPSPPSPPPQSSSFLSSPLLHESSGRHEAIEKARSTMEEQFKTLRKYALQQPPRWAYRDEAPSRRSSAKKKRNKMPAAVGTGAARADSPYVAASAPPCSGDDRDLSPASSPQHGQAERGDESTAPPARLYDAGEVRLFYYSDFLGEAYRSEVRHALHASRLPLSDREALYARVRQQTLCRAAHRLCTEYLLRASGAAVVGGPAHEEVMSRSDEAQCSAEHEPFEERASVRHANLEMWPHLVLGSNAVRCATAALDALVTGASGEGVVHGSGFRGYTHEVVCLRPLRTMLPKETIMYTRLCGILGSYTPALRTSTTTRSIHRTLEQFVLTMMASYRTMIFNVLNTVQRLEVHPAAMQEVVRGTSKSSASQAHEKRDGSAAVGSSQLGAKTTKKPLPSGAAQQNRDDLLLEAPLHVHRDLHTVTSQEVDIKGSIVMCCVCGCPASLAACHPGEHRSVAARQLELFALSSTTETLPCTNGASSTSVAVASPSSATAAAVGGCFICYACRSLAEAWPPSAFGRESATKSEELDGGNGGSAGGAVPCRDAIASAVFQLGALFH</sequence>
<evidence type="ECO:0000256" key="3">
    <source>
        <dbReference type="SAM" id="MobiDB-lite"/>
    </source>
</evidence>
<accession>A0A836KQQ9</accession>
<keyword evidence="1" id="KW-0963">Cytoplasm</keyword>
<dbReference type="EMBL" id="JAFEUZ010000013">
    <property type="protein sequence ID" value="KAG5484039.1"/>
    <property type="molecule type" value="Genomic_DNA"/>
</dbReference>
<dbReference type="RefSeq" id="XP_067180279.1">
    <property type="nucleotide sequence ID" value="XM_067323328.1"/>
</dbReference>
<gene>
    <name evidence="4" type="ORF">LSCM1_05893</name>
</gene>
<dbReference type="PANTHER" id="PTHR20882:SF14">
    <property type="entry name" value="CYTOPLASMIC TRNA 2-THIOLATION PROTEIN 2"/>
    <property type="match status" value="1"/>
</dbReference>
<dbReference type="PANTHER" id="PTHR20882">
    <property type="entry name" value="CYTOPLASMIC TRNA 2-THIOLATION PROTEIN 2"/>
    <property type="match status" value="1"/>
</dbReference>
<evidence type="ECO:0008006" key="6">
    <source>
        <dbReference type="Google" id="ProtNLM"/>
    </source>
</evidence>
<dbReference type="GO" id="GO:0005829">
    <property type="term" value="C:cytosol"/>
    <property type="evidence" value="ECO:0007669"/>
    <property type="project" value="TreeGrafter"/>
</dbReference>
<evidence type="ECO:0000313" key="5">
    <source>
        <dbReference type="Proteomes" id="UP000673552"/>
    </source>
</evidence>
<feature type="region of interest" description="Disordered" evidence="3">
    <location>
        <begin position="131"/>
        <end position="158"/>
    </location>
</feature>
<evidence type="ECO:0000256" key="1">
    <source>
        <dbReference type="ARBA" id="ARBA00022490"/>
    </source>
</evidence>
<proteinExistence type="predicted"/>
<name>A0A836KQQ9_9TRYP</name>
<protein>
    <recommendedName>
        <fullName evidence="6">Cytoplasmic tRNA 2-thiolation protein 2</fullName>
    </recommendedName>
</protein>
<feature type="compositionally biased region" description="Low complexity" evidence="3">
    <location>
        <begin position="142"/>
        <end position="153"/>
    </location>
</feature>
<feature type="region of interest" description="Disordered" evidence="3">
    <location>
        <begin position="490"/>
        <end position="531"/>
    </location>
</feature>
<keyword evidence="2" id="KW-0819">tRNA processing</keyword>
<evidence type="ECO:0000256" key="2">
    <source>
        <dbReference type="ARBA" id="ARBA00022694"/>
    </source>
</evidence>
<dbReference type="InterPro" id="IPR014729">
    <property type="entry name" value="Rossmann-like_a/b/a_fold"/>
</dbReference>
<dbReference type="KEGG" id="lmat:92515840"/>
<evidence type="ECO:0000313" key="4">
    <source>
        <dbReference type="EMBL" id="KAG5484039.1"/>
    </source>
</evidence>
<comment type="caution">
    <text evidence="4">The sequence shown here is derived from an EMBL/GenBank/DDBJ whole genome shotgun (WGS) entry which is preliminary data.</text>
</comment>